<comment type="caution">
    <text evidence="2">The sequence shown here is derived from an EMBL/GenBank/DDBJ whole genome shotgun (WGS) entry which is preliminary data.</text>
</comment>
<sequence length="536" mass="60015">MYTRYQAGPEPGNLIFTPAHRLLVIAIRRGLPNDVHTIDELLAFPGNLISIDVAHLNVSSSTAASQKATLSIEQALMAGAFSDYLQRRDIKMLERHYLNLTETLDQMGVQLEQPFASDENCLKWAPLALNKLNDANSQRTRGQGLTQMTRRLIRADPNPPKDTSPRSLKNYRRNARRIAEQQLFSLEAEKQSTTFSRADMDARLAGLRASNFADEVLRRAVEVVEADGIGNGGSGRLENEAADAEDPEGRLFVGGDQTGEDDSPAEPEEDLERAVARLGNDLPRDRDGAIIAALEDDNREMDVEDATSDPVKEHNLKAHLDSHRGGNFHHPVSRWKRKAMLECKRDGYLFCPYCEGAKLEGVKRYKEINELIRHIMGSGQLTTNAEHDKLKAADGWYDEDFAQADFLPASAESMVKYMRRGVKSLQAEDIEVSTPRQLLHPEPYEHSDRIVRGSHPEALLGTRYTPFVTAHPEGLQTDQPSVEDSIPLHLKNFVGAGYGLTPTYPLPAYMRDEVIVTRMPRSQERQLDDDDDVEVI</sequence>
<dbReference type="EMBL" id="JAVRRR010000136">
    <property type="protein sequence ID" value="KAK5145637.1"/>
    <property type="molecule type" value="Genomic_DNA"/>
</dbReference>
<reference evidence="2 3" key="1">
    <citation type="submission" date="2023-08" db="EMBL/GenBank/DDBJ databases">
        <title>Black Yeasts Isolated from many extreme environments.</title>
        <authorList>
            <person name="Coleine C."/>
            <person name="Stajich J.E."/>
            <person name="Selbmann L."/>
        </authorList>
    </citation>
    <scope>NUCLEOTIDE SEQUENCE [LARGE SCALE GENOMIC DNA]</scope>
    <source>
        <strain evidence="2 3">CCFEE 5386</strain>
    </source>
</reference>
<protein>
    <submittedName>
        <fullName evidence="2">Uncharacterized protein</fullName>
    </submittedName>
</protein>
<accession>A0ABR0L9P7</accession>
<feature type="region of interest" description="Disordered" evidence="1">
    <location>
        <begin position="228"/>
        <end position="270"/>
    </location>
</feature>
<feature type="compositionally biased region" description="Acidic residues" evidence="1">
    <location>
        <begin position="258"/>
        <end position="270"/>
    </location>
</feature>
<gene>
    <name evidence="2" type="ORF">LTR32_002640</name>
</gene>
<name>A0ABR0L9P7_9PEZI</name>
<evidence type="ECO:0000313" key="2">
    <source>
        <dbReference type="EMBL" id="KAK5145637.1"/>
    </source>
</evidence>
<dbReference type="Proteomes" id="UP001308179">
    <property type="component" value="Unassembled WGS sequence"/>
</dbReference>
<organism evidence="2 3">
    <name type="scientific">Rachicladosporium monterosium</name>
    <dbReference type="NCBI Taxonomy" id="1507873"/>
    <lineage>
        <taxon>Eukaryota</taxon>
        <taxon>Fungi</taxon>
        <taxon>Dikarya</taxon>
        <taxon>Ascomycota</taxon>
        <taxon>Pezizomycotina</taxon>
        <taxon>Dothideomycetes</taxon>
        <taxon>Dothideomycetidae</taxon>
        <taxon>Cladosporiales</taxon>
        <taxon>Cladosporiaceae</taxon>
        <taxon>Rachicladosporium</taxon>
    </lineage>
</organism>
<evidence type="ECO:0000256" key="1">
    <source>
        <dbReference type="SAM" id="MobiDB-lite"/>
    </source>
</evidence>
<proteinExistence type="predicted"/>
<keyword evidence="3" id="KW-1185">Reference proteome</keyword>
<evidence type="ECO:0000313" key="3">
    <source>
        <dbReference type="Proteomes" id="UP001308179"/>
    </source>
</evidence>